<keyword evidence="3" id="KW-0408">Iron</keyword>
<gene>
    <name evidence="6" type="ORF">AXX12_04735</name>
</gene>
<proteinExistence type="predicted"/>
<dbReference type="SUPFAM" id="SSF46548">
    <property type="entry name" value="alpha-helical ferredoxin"/>
    <property type="match status" value="1"/>
</dbReference>
<dbReference type="RefSeq" id="WP_066239735.1">
    <property type="nucleotide sequence ID" value="NZ_LSGP01000013.1"/>
</dbReference>
<dbReference type="GO" id="GO:0051539">
    <property type="term" value="F:4 iron, 4 sulfur cluster binding"/>
    <property type="evidence" value="ECO:0007669"/>
    <property type="project" value="UniProtKB-KW"/>
</dbReference>
<dbReference type="EMBL" id="LSGP01000013">
    <property type="protein sequence ID" value="KYZ77422.1"/>
    <property type="molecule type" value="Genomic_DNA"/>
</dbReference>
<comment type="caution">
    <text evidence="6">The sequence shown here is derived from an EMBL/GenBank/DDBJ whole genome shotgun (WGS) entry which is preliminary data.</text>
</comment>
<keyword evidence="2" id="KW-0479">Metal-binding</keyword>
<dbReference type="STRING" id="1794912.AXX12_04735"/>
<evidence type="ECO:0000256" key="1">
    <source>
        <dbReference type="ARBA" id="ARBA00022485"/>
    </source>
</evidence>
<feature type="domain" description="4Fe-4S ferredoxin-type" evidence="5">
    <location>
        <begin position="40"/>
        <end position="69"/>
    </location>
</feature>
<dbReference type="GO" id="GO:0016020">
    <property type="term" value="C:membrane"/>
    <property type="evidence" value="ECO:0007669"/>
    <property type="project" value="InterPro"/>
</dbReference>
<keyword evidence="1" id="KW-0004">4Fe-4S</keyword>
<evidence type="ECO:0000313" key="7">
    <source>
        <dbReference type="Proteomes" id="UP000076268"/>
    </source>
</evidence>
<dbReference type="InterPro" id="IPR017896">
    <property type="entry name" value="4Fe4S_Fe-S-bd"/>
</dbReference>
<dbReference type="GO" id="GO:0046872">
    <property type="term" value="F:metal ion binding"/>
    <property type="evidence" value="ECO:0007669"/>
    <property type="project" value="UniProtKB-KW"/>
</dbReference>
<protein>
    <submittedName>
        <fullName evidence="6">NADH-quinone oxidoreductase subunit I</fullName>
    </submittedName>
</protein>
<dbReference type="Pfam" id="PF12838">
    <property type="entry name" value="Fer4_7"/>
    <property type="match status" value="1"/>
</dbReference>
<feature type="domain" description="4Fe-4S ferredoxin-type" evidence="5">
    <location>
        <begin position="79"/>
        <end position="108"/>
    </location>
</feature>
<keyword evidence="4" id="KW-0411">Iron-sulfur</keyword>
<evidence type="ECO:0000313" key="6">
    <source>
        <dbReference type="EMBL" id="KYZ77422.1"/>
    </source>
</evidence>
<dbReference type="GO" id="GO:0016651">
    <property type="term" value="F:oxidoreductase activity, acting on NAD(P)H"/>
    <property type="evidence" value="ECO:0007669"/>
    <property type="project" value="InterPro"/>
</dbReference>
<evidence type="ECO:0000256" key="2">
    <source>
        <dbReference type="ARBA" id="ARBA00022723"/>
    </source>
</evidence>
<dbReference type="PROSITE" id="PS00198">
    <property type="entry name" value="4FE4S_FER_1"/>
    <property type="match status" value="2"/>
</dbReference>
<accession>A0A154BU20</accession>
<dbReference type="AlphaFoldDB" id="A0A154BU20"/>
<organism evidence="6 7">
    <name type="scientific">Anaerosporomusa subterranea</name>
    <dbReference type="NCBI Taxonomy" id="1794912"/>
    <lineage>
        <taxon>Bacteria</taxon>
        <taxon>Bacillati</taxon>
        <taxon>Bacillota</taxon>
        <taxon>Negativicutes</taxon>
        <taxon>Acetonemataceae</taxon>
        <taxon>Anaerosporomusa</taxon>
    </lineage>
</organism>
<dbReference type="Gene3D" id="3.30.70.3270">
    <property type="match status" value="1"/>
</dbReference>
<dbReference type="OrthoDB" id="9803192at2"/>
<dbReference type="InterPro" id="IPR010226">
    <property type="entry name" value="NADH_quinone_OxRdtase_chainI"/>
</dbReference>
<dbReference type="PROSITE" id="PS51379">
    <property type="entry name" value="4FE4S_FER_2"/>
    <property type="match status" value="2"/>
</dbReference>
<reference evidence="6 7" key="1">
    <citation type="submission" date="2016-02" db="EMBL/GenBank/DDBJ databases">
        <title>Anaerosporomusa subterraneum gen. nov., sp. nov., a spore-forming obligate anaerobe isolated from saprolite.</title>
        <authorList>
            <person name="Choi J.K."/>
            <person name="Shah M."/>
            <person name="Yee N."/>
        </authorList>
    </citation>
    <scope>NUCLEOTIDE SEQUENCE [LARGE SCALE GENOMIC DNA]</scope>
    <source>
        <strain evidence="6 7">RU4</strain>
    </source>
</reference>
<dbReference type="Proteomes" id="UP000076268">
    <property type="component" value="Unassembled WGS sequence"/>
</dbReference>
<name>A0A154BU20_ANASB</name>
<evidence type="ECO:0000256" key="3">
    <source>
        <dbReference type="ARBA" id="ARBA00023004"/>
    </source>
</evidence>
<keyword evidence="7" id="KW-1185">Reference proteome</keyword>
<sequence length="155" mass="16989">MFGKGLLTGMWVTLKTVFGKKDTVEYPDVKIPMTARFRGGVIDLNVQKCIACGLCALSCPNEAIALTTEKTEDNKKRLSSYHYVSGYCLFCNLCIEACPTKAIVWDKNYEIASYHKEFLNYDCMARAAAAQTKPAEAAIVQDTVVNREGGVSLGG</sequence>
<dbReference type="InterPro" id="IPR017900">
    <property type="entry name" value="4Fe4S_Fe_S_CS"/>
</dbReference>
<evidence type="ECO:0000256" key="4">
    <source>
        <dbReference type="ARBA" id="ARBA00023014"/>
    </source>
</evidence>
<evidence type="ECO:0000259" key="5">
    <source>
        <dbReference type="PROSITE" id="PS51379"/>
    </source>
</evidence>
<dbReference type="PANTHER" id="PTHR10849">
    <property type="entry name" value="NADH DEHYDROGENASE UBIQUINONE IRON-SULFUR PROTEIN 8, MITOCHONDRIAL"/>
    <property type="match status" value="1"/>
</dbReference>